<dbReference type="SMART" id="SM00382">
    <property type="entry name" value="AAA"/>
    <property type="match status" value="2"/>
</dbReference>
<evidence type="ECO:0000313" key="7">
    <source>
        <dbReference type="Proteomes" id="UP000254051"/>
    </source>
</evidence>
<dbReference type="CDD" id="cd03257">
    <property type="entry name" value="ABC_NikE_OppD_transporters"/>
    <property type="match status" value="2"/>
</dbReference>
<evidence type="ECO:0000259" key="5">
    <source>
        <dbReference type="PROSITE" id="PS50893"/>
    </source>
</evidence>
<dbReference type="Pfam" id="PF08352">
    <property type="entry name" value="oligo_HPY"/>
    <property type="match status" value="2"/>
</dbReference>
<reference evidence="7" key="1">
    <citation type="submission" date="2017-07" db="EMBL/GenBank/DDBJ databases">
        <authorList>
            <person name="Varghese N."/>
            <person name="Submissions S."/>
        </authorList>
    </citation>
    <scope>NUCLEOTIDE SEQUENCE [LARGE SCALE GENOMIC DNA]</scope>
    <source>
        <strain evidence="7">NLAE-zl-C134</strain>
    </source>
</reference>
<evidence type="ECO:0000256" key="1">
    <source>
        <dbReference type="ARBA" id="ARBA00005417"/>
    </source>
</evidence>
<gene>
    <name evidence="6" type="ORF">SAMN05216529_101341</name>
</gene>
<proteinExistence type="inferred from homology"/>
<organism evidence="6 7">
    <name type="scientific">Faecalicatena contorta</name>
    <dbReference type="NCBI Taxonomy" id="39482"/>
    <lineage>
        <taxon>Bacteria</taxon>
        <taxon>Bacillati</taxon>
        <taxon>Bacillota</taxon>
        <taxon>Clostridia</taxon>
        <taxon>Lachnospirales</taxon>
        <taxon>Lachnospiraceae</taxon>
        <taxon>Faecalicatena</taxon>
    </lineage>
</organism>
<dbReference type="SUPFAM" id="SSF52540">
    <property type="entry name" value="P-loop containing nucleoside triphosphate hydrolases"/>
    <property type="match status" value="2"/>
</dbReference>
<dbReference type="PANTHER" id="PTHR43776">
    <property type="entry name" value="TRANSPORT ATP-BINDING PROTEIN"/>
    <property type="match status" value="1"/>
</dbReference>
<evidence type="ECO:0000256" key="2">
    <source>
        <dbReference type="ARBA" id="ARBA00022448"/>
    </source>
</evidence>
<dbReference type="Pfam" id="PF00005">
    <property type="entry name" value="ABC_tran"/>
    <property type="match status" value="2"/>
</dbReference>
<dbReference type="Gene3D" id="3.40.50.300">
    <property type="entry name" value="P-loop containing nucleotide triphosphate hydrolases"/>
    <property type="match status" value="2"/>
</dbReference>
<dbReference type="PROSITE" id="PS00211">
    <property type="entry name" value="ABC_TRANSPORTER_1"/>
    <property type="match status" value="2"/>
</dbReference>
<comment type="similarity">
    <text evidence="1">Belongs to the ABC transporter superfamily.</text>
</comment>
<evidence type="ECO:0000256" key="4">
    <source>
        <dbReference type="ARBA" id="ARBA00022840"/>
    </source>
</evidence>
<name>A0A316A4S1_9FIRM</name>
<dbReference type="InterPro" id="IPR013563">
    <property type="entry name" value="Oligopep_ABC_C"/>
</dbReference>
<dbReference type="InterPro" id="IPR027417">
    <property type="entry name" value="P-loop_NTPase"/>
</dbReference>
<keyword evidence="4 6" id="KW-0067">ATP-binding</keyword>
<keyword evidence="2" id="KW-0813">Transport</keyword>
<dbReference type="NCBIfam" id="NF007739">
    <property type="entry name" value="PRK10419.1"/>
    <property type="match status" value="2"/>
</dbReference>
<feature type="domain" description="ABC transporter" evidence="5">
    <location>
        <begin position="287"/>
        <end position="527"/>
    </location>
</feature>
<dbReference type="InterPro" id="IPR050319">
    <property type="entry name" value="ABC_transp_ATP-bind"/>
</dbReference>
<dbReference type="GO" id="GO:0005524">
    <property type="term" value="F:ATP binding"/>
    <property type="evidence" value="ECO:0007669"/>
    <property type="project" value="UniProtKB-KW"/>
</dbReference>
<dbReference type="EMBL" id="UHJJ01000001">
    <property type="protein sequence ID" value="SUQ12446.1"/>
    <property type="molecule type" value="Genomic_DNA"/>
</dbReference>
<dbReference type="GO" id="GO:0055085">
    <property type="term" value="P:transmembrane transport"/>
    <property type="evidence" value="ECO:0007669"/>
    <property type="project" value="UniProtKB-ARBA"/>
</dbReference>
<feature type="domain" description="ABC transporter" evidence="5">
    <location>
        <begin position="6"/>
        <end position="267"/>
    </location>
</feature>
<dbReference type="FunFam" id="3.40.50.300:FF:000016">
    <property type="entry name" value="Oligopeptide ABC transporter ATP-binding component"/>
    <property type="match status" value="2"/>
</dbReference>
<accession>A0A316A4S1</accession>
<keyword evidence="3" id="KW-0547">Nucleotide-binding</keyword>
<dbReference type="AlphaFoldDB" id="A0A316A4S1"/>
<dbReference type="InterPro" id="IPR017871">
    <property type="entry name" value="ABC_transporter-like_CS"/>
</dbReference>
<dbReference type="PROSITE" id="PS50893">
    <property type="entry name" value="ABC_TRANSPORTER_2"/>
    <property type="match status" value="2"/>
</dbReference>
<evidence type="ECO:0000313" key="6">
    <source>
        <dbReference type="EMBL" id="SUQ12446.1"/>
    </source>
</evidence>
<dbReference type="OrthoDB" id="9806285at2"/>
<dbReference type="RefSeq" id="WP_109708467.1">
    <property type="nucleotide sequence ID" value="NZ_QGDS01000001.1"/>
</dbReference>
<sequence>MSVLCVQDLSVQFHDRHAKGETVRGVTFTVEPGEIVGIVGESGSGKSTAMQAILGLLPERAEIRCRKLLLEQEDITPPCNRKSGRQEQKAYEKRMERIRGKHISMVFQDPLTYLNPTVKIGRQITEVIRVHNKTCSRNKAKERALELLDMVGIRQPARRLTQYPFELSGGMRQRVAIAIALACEPKLLIADEPTTALDVTVQGQILQLLNRISKETGTSVLFVSHDLGVIASICSRVIVMQNGKIIEEGTTEEIFWEPRQKYTKELIDKASQLQEPSDKGGGREPLLSVEHASKQYLAKSRWNLRGDKSAVEDVSFHICKGETFGLVGESGCGKTTLAGMITGMHQPTGGGIMFKGKPLVQMNRQIQMVFQDPYASLNPRMTIQETLEEPLLINTKLSMGERNQKIRELLEMVGLSLKDAGKYPRAFSGGQRQRIGIARALILEPELIVCDEPVSALDISTQEQILELLEQIQKERQISTLFISHDLSVVKRISQRMGVMYGGRIVEVGNTRSIYEDPWHPYTKTLLSAILTPDPRIARKRRGMWKVEELRGEQASDTACPFASRCGYTMECCHTQRLETYSFEEREIACFLYSQEHTGRRSDDYKMSSQI</sequence>
<dbReference type="GO" id="GO:0016887">
    <property type="term" value="F:ATP hydrolysis activity"/>
    <property type="evidence" value="ECO:0007669"/>
    <property type="project" value="InterPro"/>
</dbReference>
<dbReference type="NCBIfam" id="NF008453">
    <property type="entry name" value="PRK11308.1"/>
    <property type="match status" value="2"/>
</dbReference>
<dbReference type="NCBIfam" id="TIGR01727">
    <property type="entry name" value="oligo_HPY"/>
    <property type="match status" value="1"/>
</dbReference>
<keyword evidence="7" id="KW-1185">Reference proteome</keyword>
<dbReference type="GO" id="GO:0015833">
    <property type="term" value="P:peptide transport"/>
    <property type="evidence" value="ECO:0007669"/>
    <property type="project" value="InterPro"/>
</dbReference>
<dbReference type="InterPro" id="IPR003439">
    <property type="entry name" value="ABC_transporter-like_ATP-bd"/>
</dbReference>
<protein>
    <submittedName>
        <fullName evidence="6">Peptide/nickel transport system ATP-binding protein</fullName>
    </submittedName>
</protein>
<evidence type="ECO:0000256" key="3">
    <source>
        <dbReference type="ARBA" id="ARBA00022741"/>
    </source>
</evidence>
<dbReference type="Proteomes" id="UP000254051">
    <property type="component" value="Unassembled WGS sequence"/>
</dbReference>
<dbReference type="InterPro" id="IPR003593">
    <property type="entry name" value="AAA+_ATPase"/>
</dbReference>